<feature type="transmembrane region" description="Helical" evidence="1">
    <location>
        <begin position="84"/>
        <end position="104"/>
    </location>
</feature>
<feature type="transmembrane region" description="Helical" evidence="1">
    <location>
        <begin position="29"/>
        <end position="47"/>
    </location>
</feature>
<dbReference type="Gene3D" id="1.20.1640.10">
    <property type="entry name" value="Multidrug efflux transporter AcrB transmembrane domain"/>
    <property type="match status" value="1"/>
</dbReference>
<dbReference type="PRINTS" id="PR00702">
    <property type="entry name" value="ACRIFLAVINRP"/>
</dbReference>
<keyword evidence="1" id="KW-0472">Membrane</keyword>
<dbReference type="InterPro" id="IPR001036">
    <property type="entry name" value="Acrflvin-R"/>
</dbReference>
<dbReference type="AlphaFoldDB" id="T0ZKQ9"/>
<dbReference type="GO" id="GO:0005886">
    <property type="term" value="C:plasma membrane"/>
    <property type="evidence" value="ECO:0007669"/>
    <property type="project" value="TreeGrafter"/>
</dbReference>
<feature type="non-terminal residue" evidence="2">
    <location>
        <position position="1"/>
    </location>
</feature>
<reference evidence="2" key="2">
    <citation type="journal article" date="2014" name="ISME J.">
        <title>Microbial stratification in low pH oxic and suboxic macroscopic growths along an acid mine drainage.</title>
        <authorList>
            <person name="Mendez-Garcia C."/>
            <person name="Mesa V."/>
            <person name="Sprenger R.R."/>
            <person name="Richter M."/>
            <person name="Diez M.S."/>
            <person name="Solano J."/>
            <person name="Bargiela R."/>
            <person name="Golyshina O.V."/>
            <person name="Manteca A."/>
            <person name="Ramos J.L."/>
            <person name="Gallego J.R."/>
            <person name="Llorente I."/>
            <person name="Martins Dos Santos V.A."/>
            <person name="Jensen O.N."/>
            <person name="Pelaez A.I."/>
            <person name="Sanchez J."/>
            <person name="Ferrer M."/>
        </authorList>
    </citation>
    <scope>NUCLEOTIDE SEQUENCE</scope>
</reference>
<protein>
    <submittedName>
        <fullName evidence="2">Acriflavin resistance protein</fullName>
    </submittedName>
</protein>
<feature type="transmembrane region" description="Helical" evidence="1">
    <location>
        <begin position="158"/>
        <end position="184"/>
    </location>
</feature>
<proteinExistence type="predicted"/>
<organism evidence="2">
    <name type="scientific">mine drainage metagenome</name>
    <dbReference type="NCBI Taxonomy" id="410659"/>
    <lineage>
        <taxon>unclassified sequences</taxon>
        <taxon>metagenomes</taxon>
        <taxon>ecological metagenomes</taxon>
    </lineage>
</organism>
<dbReference type="GO" id="GO:0042910">
    <property type="term" value="F:xenobiotic transmembrane transporter activity"/>
    <property type="evidence" value="ECO:0007669"/>
    <property type="project" value="TreeGrafter"/>
</dbReference>
<evidence type="ECO:0000256" key="1">
    <source>
        <dbReference type="SAM" id="Phobius"/>
    </source>
</evidence>
<evidence type="ECO:0000313" key="2">
    <source>
        <dbReference type="EMBL" id="EQD30420.1"/>
    </source>
</evidence>
<keyword evidence="1" id="KW-1133">Transmembrane helix</keyword>
<sequence>TIIAAMHFPPGISPVIGGYYRQQKKSFEQMAYIVSAALFLLLILLGFQFSSFRAAVAALCATALAGTGAFLALLVTGVNLDSTAYLGVLLVFAIGVNNVILIFARAHQTGGASPSAVHVAWAARQRMRPILMTMLADVLGFLPLAIGIGHGTDLLKPLAIAVMGGLTLSALMSLWLAPVMYTLLSVSRNPPHPVRG</sequence>
<comment type="caution">
    <text evidence="2">The sequence shown here is derived from an EMBL/GenBank/DDBJ whole genome shotgun (WGS) entry which is preliminary data.</text>
</comment>
<feature type="transmembrane region" description="Helical" evidence="1">
    <location>
        <begin position="130"/>
        <end position="152"/>
    </location>
</feature>
<reference evidence="2" key="1">
    <citation type="submission" date="2013-08" db="EMBL/GenBank/DDBJ databases">
        <authorList>
            <person name="Mendez C."/>
            <person name="Richter M."/>
            <person name="Ferrer M."/>
            <person name="Sanchez J."/>
        </authorList>
    </citation>
    <scope>NUCLEOTIDE SEQUENCE</scope>
</reference>
<dbReference type="PANTHER" id="PTHR32063:SF24">
    <property type="entry name" value="CATION EFFLUX SYSTEM (ACRB_ACRD_ACRF FAMILY)"/>
    <property type="match status" value="1"/>
</dbReference>
<dbReference type="PANTHER" id="PTHR32063">
    <property type="match status" value="1"/>
</dbReference>
<keyword evidence="1" id="KW-0812">Transmembrane</keyword>
<dbReference type="EMBL" id="AUZZ01010243">
    <property type="protein sequence ID" value="EQD30420.1"/>
    <property type="molecule type" value="Genomic_DNA"/>
</dbReference>
<dbReference type="SUPFAM" id="SSF82866">
    <property type="entry name" value="Multidrug efflux transporter AcrB transmembrane domain"/>
    <property type="match status" value="1"/>
</dbReference>
<accession>T0ZKQ9</accession>
<feature type="transmembrane region" description="Helical" evidence="1">
    <location>
        <begin position="54"/>
        <end position="78"/>
    </location>
</feature>
<dbReference type="Pfam" id="PF00873">
    <property type="entry name" value="ACR_tran"/>
    <property type="match status" value="1"/>
</dbReference>
<gene>
    <name evidence="2" type="ORF">B2A_14122</name>
</gene>
<name>T0ZKQ9_9ZZZZ</name>